<dbReference type="Pfam" id="PF21530">
    <property type="entry name" value="Pif1_2B_dom"/>
    <property type="match status" value="1"/>
</dbReference>
<feature type="domain" description="DNA helicase Pif1-like 2B" evidence="1">
    <location>
        <begin position="60"/>
        <end position="105"/>
    </location>
</feature>
<protein>
    <recommendedName>
        <fullName evidence="1">DNA helicase Pif1-like 2B domain-containing protein</fullName>
    </recommendedName>
</protein>
<accession>A0A4Y2A667</accession>
<gene>
    <name evidence="2" type="ORF">AVEN_194494_1</name>
</gene>
<dbReference type="Proteomes" id="UP000499080">
    <property type="component" value="Unassembled WGS sequence"/>
</dbReference>
<evidence type="ECO:0000259" key="1">
    <source>
        <dbReference type="Pfam" id="PF21530"/>
    </source>
</evidence>
<dbReference type="OrthoDB" id="6428367at2759"/>
<comment type="caution">
    <text evidence="2">The sequence shown here is derived from an EMBL/GenBank/DDBJ whole genome shotgun (WGS) entry which is preliminary data.</text>
</comment>
<dbReference type="EMBL" id="BGPR01000007">
    <property type="protein sequence ID" value="GBL75268.1"/>
    <property type="molecule type" value="Genomic_DNA"/>
</dbReference>
<evidence type="ECO:0000313" key="2">
    <source>
        <dbReference type="EMBL" id="GBL75268.1"/>
    </source>
</evidence>
<dbReference type="PANTHER" id="PTHR10492:SF57">
    <property type="entry name" value="ATP-DEPENDENT DNA HELICASE"/>
    <property type="match status" value="1"/>
</dbReference>
<dbReference type="AlphaFoldDB" id="A0A4Y2A667"/>
<name>A0A4Y2A667_ARAVE</name>
<reference evidence="2 3" key="1">
    <citation type="journal article" date="2019" name="Sci. Rep.">
        <title>Orb-weaving spider Araneus ventricosus genome elucidates the spidroin gene catalogue.</title>
        <authorList>
            <person name="Kono N."/>
            <person name="Nakamura H."/>
            <person name="Ohtoshi R."/>
            <person name="Moran D.A.P."/>
            <person name="Shinohara A."/>
            <person name="Yoshida Y."/>
            <person name="Fujiwara M."/>
            <person name="Mori M."/>
            <person name="Tomita M."/>
            <person name="Arakawa K."/>
        </authorList>
    </citation>
    <scope>NUCLEOTIDE SEQUENCE [LARGE SCALE GENOMIC DNA]</scope>
</reference>
<sequence>MAQIFIDYSWLCQRAILAPRNKDVSVMNKPFLQEFPGRVQVYKSIDTTCDINKAVNYPTEFLNTLEPPGVPSHTLELKIRKPINLLRNIHPPSLHNGKRLCIMKLMQSIIEATIMTGNARRAKVNSTWKFPPAHKWYAGNRPSLSPQSKGKRSAQTALTRLRSGHIKSLKFVANEKKLFLLHLFLSCFFCSCQ</sequence>
<evidence type="ECO:0000313" key="3">
    <source>
        <dbReference type="Proteomes" id="UP000499080"/>
    </source>
</evidence>
<dbReference type="PANTHER" id="PTHR10492">
    <property type="match status" value="1"/>
</dbReference>
<dbReference type="InterPro" id="IPR049163">
    <property type="entry name" value="Pif1-like_2B_dom"/>
</dbReference>
<organism evidence="2 3">
    <name type="scientific">Araneus ventricosus</name>
    <name type="common">Orbweaver spider</name>
    <name type="synonym">Epeira ventricosa</name>
    <dbReference type="NCBI Taxonomy" id="182803"/>
    <lineage>
        <taxon>Eukaryota</taxon>
        <taxon>Metazoa</taxon>
        <taxon>Ecdysozoa</taxon>
        <taxon>Arthropoda</taxon>
        <taxon>Chelicerata</taxon>
        <taxon>Arachnida</taxon>
        <taxon>Araneae</taxon>
        <taxon>Araneomorphae</taxon>
        <taxon>Entelegynae</taxon>
        <taxon>Araneoidea</taxon>
        <taxon>Araneidae</taxon>
        <taxon>Araneus</taxon>
    </lineage>
</organism>
<keyword evidence="3" id="KW-1185">Reference proteome</keyword>
<proteinExistence type="predicted"/>